<keyword evidence="2" id="KW-0812">Transmembrane</keyword>
<evidence type="ECO:0008006" key="5">
    <source>
        <dbReference type="Google" id="ProtNLM"/>
    </source>
</evidence>
<gene>
    <name evidence="3" type="ORF">EST54_10900</name>
</gene>
<accession>A0A4Q1QWY5</accession>
<dbReference type="Proteomes" id="UP000289482">
    <property type="component" value="Unassembled WGS sequence"/>
</dbReference>
<sequence>MSSVNVFRTLGGSLGVAVFGSLFTRAIQSHLPGTGGTDTDPNVLQKLPAGARYAYLHPITQGTSHIFLTGAGLCVLAFVAALFVIEVPLKTAGRPHPPTAPRTPPSAPPTDTTPVHASTVPCDTNGAPP</sequence>
<dbReference type="AlphaFoldDB" id="A0A4Q1QWY5"/>
<evidence type="ECO:0000256" key="1">
    <source>
        <dbReference type="SAM" id="MobiDB-lite"/>
    </source>
</evidence>
<dbReference type="EMBL" id="SDIF01000022">
    <property type="protein sequence ID" value="RXS67827.1"/>
    <property type="molecule type" value="Genomic_DNA"/>
</dbReference>
<evidence type="ECO:0000256" key="2">
    <source>
        <dbReference type="SAM" id="Phobius"/>
    </source>
</evidence>
<evidence type="ECO:0000313" key="4">
    <source>
        <dbReference type="Proteomes" id="UP000289482"/>
    </source>
</evidence>
<keyword evidence="2" id="KW-0472">Membrane</keyword>
<keyword evidence="2" id="KW-1133">Transmembrane helix</keyword>
<organism evidence="3 4">
    <name type="scientific">Streptomyces sioyaensis</name>
    <dbReference type="NCBI Taxonomy" id="67364"/>
    <lineage>
        <taxon>Bacteria</taxon>
        <taxon>Bacillati</taxon>
        <taxon>Actinomycetota</taxon>
        <taxon>Actinomycetes</taxon>
        <taxon>Kitasatosporales</taxon>
        <taxon>Streptomycetaceae</taxon>
        <taxon>Streptomyces</taxon>
    </lineage>
</organism>
<protein>
    <recommendedName>
        <fullName evidence="5">MFS transporter</fullName>
    </recommendedName>
</protein>
<comment type="caution">
    <text evidence="3">The sequence shown here is derived from an EMBL/GenBank/DDBJ whole genome shotgun (WGS) entry which is preliminary data.</text>
</comment>
<keyword evidence="4" id="KW-1185">Reference proteome</keyword>
<feature type="region of interest" description="Disordered" evidence="1">
    <location>
        <begin position="92"/>
        <end position="129"/>
    </location>
</feature>
<feature type="compositionally biased region" description="Pro residues" evidence="1">
    <location>
        <begin position="95"/>
        <end position="108"/>
    </location>
</feature>
<proteinExistence type="predicted"/>
<evidence type="ECO:0000313" key="3">
    <source>
        <dbReference type="EMBL" id="RXS67827.1"/>
    </source>
</evidence>
<name>A0A4Q1QWY5_9ACTN</name>
<dbReference type="InterPro" id="IPR036259">
    <property type="entry name" value="MFS_trans_sf"/>
</dbReference>
<feature type="transmembrane region" description="Helical" evidence="2">
    <location>
        <begin position="66"/>
        <end position="85"/>
    </location>
</feature>
<dbReference type="RefSeq" id="WP_129247404.1">
    <property type="nucleotide sequence ID" value="NZ_JABZEL010000001.1"/>
</dbReference>
<reference evidence="3 4" key="1">
    <citation type="submission" date="2019-01" db="EMBL/GenBank/DDBJ databases">
        <title>Draft genome sequences of the type strain Streptomyces sioyaensis DSM 40032 and its novel strain, TM32, a thermotolerant antibiotics-producing actinobacterium.</title>
        <authorList>
            <person name="Nakaew N."/>
            <person name="Lumyong S."/>
            <person name="Sloan W.T."/>
            <person name="Sungthong R."/>
        </authorList>
    </citation>
    <scope>NUCLEOTIDE SEQUENCE [LARGE SCALE GENOMIC DNA]</scope>
    <source>
        <strain evidence="3 4">DSM 40032</strain>
    </source>
</reference>
<dbReference type="SUPFAM" id="SSF103473">
    <property type="entry name" value="MFS general substrate transporter"/>
    <property type="match status" value="1"/>
</dbReference>
<dbReference type="GeneID" id="95778497"/>